<dbReference type="AlphaFoldDB" id="A0AAD5RV04"/>
<sequence>MLRSLKTAAVAALLAAAWGAQATPTTTHSYDDPICIVGAGPAGLSAAKTLEDLGKAVVIFEKQAEVGGKCQAYYEDDKFFPLGAVIFTKETYVETWKLFDVTGVPYSNHSFGQIYQFNWTDGTAWIQEDPSDDTVTALMAEYYRYVEIWSSEFEPLSVVGYKNGVPDELTVSGAAWLEANSFYYLPSLFIRAMTMYGYGDYREIPVLYLLNLFTPEILLGGMGVGQSYQADFHKLFVEYAKTIEGKIHLDTTIESIDRTSNPKITYRPSSNHGRETQPCSSVIMAFPPLVDALESAGLSLTEAESTLFSHVSKIDYFASAVRVPRLPGNTSFFSAPVSRVAPVVPEGQPVGFVPLHPGSGIASVWSHDRHALPSPAAERSRVRSLLVDTMTGYNKPDPADASAAGDQVAPGDIVAWSGDIDYFPHVRSGEALRAGFYRSLQDMQGANGTYYVSALSGFELVEFALRAGRDAGGYFE</sequence>
<proteinExistence type="predicted"/>
<gene>
    <name evidence="3" type="ORF">MKZ38_008489</name>
</gene>
<evidence type="ECO:0000256" key="1">
    <source>
        <dbReference type="SAM" id="SignalP"/>
    </source>
</evidence>
<feature type="chain" id="PRO_5042215691" evidence="1">
    <location>
        <begin position="23"/>
        <end position="476"/>
    </location>
</feature>
<accession>A0AAD5RV04</accession>
<dbReference type="Gene3D" id="1.10.405.20">
    <property type="match status" value="1"/>
</dbReference>
<organism evidence="3 4">
    <name type="scientific">Zalerion maritima</name>
    <dbReference type="NCBI Taxonomy" id="339359"/>
    <lineage>
        <taxon>Eukaryota</taxon>
        <taxon>Fungi</taxon>
        <taxon>Dikarya</taxon>
        <taxon>Ascomycota</taxon>
        <taxon>Pezizomycotina</taxon>
        <taxon>Sordariomycetes</taxon>
        <taxon>Lulworthiomycetidae</taxon>
        <taxon>Lulworthiales</taxon>
        <taxon>Lulworthiaceae</taxon>
        <taxon>Zalerion</taxon>
    </lineage>
</organism>
<dbReference type="PRINTS" id="PR00419">
    <property type="entry name" value="ADXRDTASE"/>
</dbReference>
<dbReference type="Gene3D" id="3.30.70.1990">
    <property type="match status" value="1"/>
</dbReference>
<dbReference type="Gene3D" id="3.50.50.60">
    <property type="entry name" value="FAD/NAD(P)-binding domain"/>
    <property type="match status" value="1"/>
</dbReference>
<dbReference type="InterPro" id="IPR002937">
    <property type="entry name" value="Amino_oxidase"/>
</dbReference>
<protein>
    <submittedName>
        <fullName evidence="3">Diapophytoene desaturase</fullName>
    </submittedName>
</protein>
<keyword evidence="4" id="KW-1185">Reference proteome</keyword>
<dbReference type="SUPFAM" id="SSF51905">
    <property type="entry name" value="FAD/NAD(P)-binding domain"/>
    <property type="match status" value="1"/>
</dbReference>
<feature type="domain" description="Amine oxidase" evidence="2">
    <location>
        <begin position="42"/>
        <end position="292"/>
    </location>
</feature>
<dbReference type="PANTHER" id="PTHR42923">
    <property type="entry name" value="PROTOPORPHYRINOGEN OXIDASE"/>
    <property type="match status" value="1"/>
</dbReference>
<dbReference type="InterPro" id="IPR050464">
    <property type="entry name" value="Zeta_carotene_desat/Oxidored"/>
</dbReference>
<name>A0AAD5RV04_9PEZI</name>
<keyword evidence="1" id="KW-0732">Signal</keyword>
<dbReference type="Pfam" id="PF01593">
    <property type="entry name" value="Amino_oxidase"/>
    <property type="match status" value="1"/>
</dbReference>
<comment type="caution">
    <text evidence="3">The sequence shown here is derived from an EMBL/GenBank/DDBJ whole genome shotgun (WGS) entry which is preliminary data.</text>
</comment>
<evidence type="ECO:0000259" key="2">
    <source>
        <dbReference type="Pfam" id="PF01593"/>
    </source>
</evidence>
<dbReference type="EMBL" id="JAKWBI020000058">
    <property type="protein sequence ID" value="KAJ2904278.1"/>
    <property type="molecule type" value="Genomic_DNA"/>
</dbReference>
<dbReference type="GO" id="GO:0016491">
    <property type="term" value="F:oxidoreductase activity"/>
    <property type="evidence" value="ECO:0007669"/>
    <property type="project" value="InterPro"/>
</dbReference>
<dbReference type="Proteomes" id="UP001201980">
    <property type="component" value="Unassembled WGS sequence"/>
</dbReference>
<dbReference type="InterPro" id="IPR036188">
    <property type="entry name" value="FAD/NAD-bd_sf"/>
</dbReference>
<reference evidence="3" key="1">
    <citation type="submission" date="2022-07" db="EMBL/GenBank/DDBJ databases">
        <title>Draft genome sequence of Zalerion maritima ATCC 34329, a (micro)plastics degrading marine fungus.</title>
        <authorList>
            <person name="Paco A."/>
            <person name="Goncalves M.F.M."/>
            <person name="Rocha-Santos T.A.P."/>
            <person name="Alves A."/>
        </authorList>
    </citation>
    <scope>NUCLEOTIDE SEQUENCE</scope>
    <source>
        <strain evidence="3">ATCC 34329</strain>
    </source>
</reference>
<evidence type="ECO:0000313" key="4">
    <source>
        <dbReference type="Proteomes" id="UP001201980"/>
    </source>
</evidence>
<feature type="signal peptide" evidence="1">
    <location>
        <begin position="1"/>
        <end position="22"/>
    </location>
</feature>
<evidence type="ECO:0000313" key="3">
    <source>
        <dbReference type="EMBL" id="KAJ2904278.1"/>
    </source>
</evidence>